<dbReference type="SUPFAM" id="SSF100950">
    <property type="entry name" value="NagB/RpiA/CoA transferase-like"/>
    <property type="match status" value="1"/>
</dbReference>
<dbReference type="InterPro" id="IPR004165">
    <property type="entry name" value="CoA_trans_fam_I"/>
</dbReference>
<keyword evidence="4" id="KW-1185">Reference proteome</keyword>
<accession>A0A8H2M9T7</accession>
<dbReference type="PROSITE" id="PS01273">
    <property type="entry name" value="COA_TRANSF_1"/>
    <property type="match status" value="1"/>
</dbReference>
<organism evidence="3 4">
    <name type="scientific">Urinicoccus massiliensis</name>
    <dbReference type="NCBI Taxonomy" id="1723382"/>
    <lineage>
        <taxon>Bacteria</taxon>
        <taxon>Bacillati</taxon>
        <taxon>Bacillota</taxon>
        <taxon>Tissierellia</taxon>
        <taxon>Tissierellales</taxon>
        <taxon>Peptoniphilaceae</taxon>
        <taxon>Urinicoccus</taxon>
    </lineage>
</organism>
<protein>
    <submittedName>
        <fullName evidence="3">Acetate CoA-transferase subunit alpha</fullName>
        <ecNumber evidence="3">2.8.3.8</ecNumber>
    </submittedName>
</protein>
<dbReference type="AlphaFoldDB" id="A0A8H2M9T7"/>
<dbReference type="PANTHER" id="PTHR13707">
    <property type="entry name" value="KETOACID-COENZYME A TRANSFERASE"/>
    <property type="match status" value="1"/>
</dbReference>
<name>A0A8H2M9T7_9FIRM</name>
<proteinExistence type="inferred from homology"/>
<dbReference type="EC" id="2.8.3.8" evidence="3"/>
<dbReference type="PANTHER" id="PTHR13707:SF60">
    <property type="entry name" value="ACETATE COA-TRANSFERASE SUBUNIT ALPHA"/>
    <property type="match status" value="1"/>
</dbReference>
<dbReference type="RefSeq" id="WP_034437488.1">
    <property type="nucleotide sequence ID" value="NZ_CAACYI010000001.1"/>
</dbReference>
<dbReference type="GO" id="GO:0008775">
    <property type="term" value="F:acetate CoA-transferase activity"/>
    <property type="evidence" value="ECO:0007669"/>
    <property type="project" value="UniProtKB-EC"/>
</dbReference>
<dbReference type="Proteomes" id="UP000377798">
    <property type="component" value="Unassembled WGS sequence"/>
</dbReference>
<sequence length="224" mass="24175">MDKVISVKEAVSKIKDGDTIMVGGFLGCGTPHHLINYIANETDLKDLTIIGNDTAYIDYGIGLLIKNKQVKHFIGSHIGTNKETGRQMNENETKVTLVPQGTLAERIRAGGYGLGGVLTGTGVGIPEIEEGKQIVEVQGKKYILEEPLHADFALLCGHEVDKYGNTKYRGSALNFNGVMAFAADTVIMEADHLVDIGEIDSNEMVTPGVVVDYIVEGSPLTNER</sequence>
<comment type="similarity">
    <text evidence="1">Belongs to the 3-oxoacid CoA-transferase subunit A family.</text>
</comment>
<dbReference type="Gene3D" id="3.40.1080.10">
    <property type="entry name" value="Glutaconate Coenzyme A-transferase"/>
    <property type="match status" value="1"/>
</dbReference>
<dbReference type="InterPro" id="IPR037171">
    <property type="entry name" value="NagB/RpiA_transferase-like"/>
</dbReference>
<reference evidence="3 4" key="1">
    <citation type="submission" date="2019-02" db="EMBL/GenBank/DDBJ databases">
        <authorList>
            <consortium name="Pathogen Informatics"/>
        </authorList>
    </citation>
    <scope>NUCLEOTIDE SEQUENCE [LARGE SCALE GENOMIC DNA]</scope>
    <source>
        <strain evidence="3 4">3012STDY7089603</strain>
    </source>
</reference>
<dbReference type="NCBIfam" id="TIGR02429">
    <property type="entry name" value="pcaI_scoA_fam"/>
    <property type="match status" value="1"/>
</dbReference>
<keyword evidence="2 3" id="KW-0808">Transferase</keyword>
<evidence type="ECO:0000313" key="4">
    <source>
        <dbReference type="Proteomes" id="UP000377798"/>
    </source>
</evidence>
<evidence type="ECO:0000313" key="3">
    <source>
        <dbReference type="EMBL" id="VFB16905.1"/>
    </source>
</evidence>
<evidence type="ECO:0000256" key="1">
    <source>
        <dbReference type="ARBA" id="ARBA00005612"/>
    </source>
</evidence>
<dbReference type="EMBL" id="CAACYI010000001">
    <property type="protein sequence ID" value="VFB16905.1"/>
    <property type="molecule type" value="Genomic_DNA"/>
</dbReference>
<dbReference type="Pfam" id="PF01144">
    <property type="entry name" value="CoA_trans"/>
    <property type="match status" value="1"/>
</dbReference>
<evidence type="ECO:0000256" key="2">
    <source>
        <dbReference type="ARBA" id="ARBA00022679"/>
    </source>
</evidence>
<dbReference type="SMART" id="SM00882">
    <property type="entry name" value="CoA_trans"/>
    <property type="match status" value="1"/>
</dbReference>
<dbReference type="InterPro" id="IPR012792">
    <property type="entry name" value="3-oxoacid_CoA-transf_A"/>
</dbReference>
<gene>
    <name evidence="3" type="primary">atoD</name>
    <name evidence="3" type="ORF">NCTC13150_01478</name>
</gene>
<comment type="caution">
    <text evidence="3">The sequence shown here is derived from an EMBL/GenBank/DDBJ whole genome shotgun (WGS) entry which is preliminary data.</text>
</comment>
<dbReference type="InterPro" id="IPR004163">
    <property type="entry name" value="CoA_transf_BS"/>
</dbReference>